<evidence type="ECO:0000256" key="1">
    <source>
        <dbReference type="SAM" id="MobiDB-lite"/>
    </source>
</evidence>
<evidence type="ECO:0000313" key="2">
    <source>
        <dbReference type="EMBL" id="GGU70428.1"/>
    </source>
</evidence>
<dbReference type="Proteomes" id="UP000610124">
    <property type="component" value="Unassembled WGS sequence"/>
</dbReference>
<name>A0A8H9HML2_KITAU</name>
<organism evidence="2 3">
    <name type="scientific">Kitasatospora aureofaciens</name>
    <name type="common">Streptomyces aureofaciens</name>
    <dbReference type="NCBI Taxonomy" id="1894"/>
    <lineage>
        <taxon>Bacteria</taxon>
        <taxon>Bacillati</taxon>
        <taxon>Actinomycetota</taxon>
        <taxon>Actinomycetes</taxon>
        <taxon>Kitasatosporales</taxon>
        <taxon>Streptomycetaceae</taxon>
        <taxon>Kitasatospora</taxon>
    </lineage>
</organism>
<reference evidence="2" key="2">
    <citation type="submission" date="2020-09" db="EMBL/GenBank/DDBJ databases">
        <authorList>
            <person name="Sun Q."/>
            <person name="Ohkuma M."/>
        </authorList>
    </citation>
    <scope>NUCLEOTIDE SEQUENCE</scope>
    <source>
        <strain evidence="2">JCM 4434</strain>
    </source>
</reference>
<reference evidence="2" key="1">
    <citation type="journal article" date="2014" name="Int. J. Syst. Evol. Microbiol.">
        <title>Complete genome sequence of Corynebacterium casei LMG S-19264T (=DSM 44701T), isolated from a smear-ripened cheese.</title>
        <authorList>
            <consortium name="US DOE Joint Genome Institute (JGI-PGF)"/>
            <person name="Walter F."/>
            <person name="Albersmeier A."/>
            <person name="Kalinowski J."/>
            <person name="Ruckert C."/>
        </authorList>
    </citation>
    <scope>NUCLEOTIDE SEQUENCE</scope>
    <source>
        <strain evidence="2">JCM 4434</strain>
    </source>
</reference>
<accession>A0A8H9HML2</accession>
<comment type="caution">
    <text evidence="2">The sequence shown here is derived from an EMBL/GenBank/DDBJ whole genome shotgun (WGS) entry which is preliminary data.</text>
</comment>
<gene>
    <name evidence="2" type="ORF">GCM10010502_22410</name>
</gene>
<protein>
    <recommendedName>
        <fullName evidence="4">4'-phosphopantetheinyl transferase superfamily protein</fullName>
    </recommendedName>
</protein>
<dbReference type="EMBL" id="BMUB01000004">
    <property type="protein sequence ID" value="GGU70428.1"/>
    <property type="molecule type" value="Genomic_DNA"/>
</dbReference>
<dbReference type="AlphaFoldDB" id="A0A8H9HML2"/>
<feature type="region of interest" description="Disordered" evidence="1">
    <location>
        <begin position="72"/>
        <end position="104"/>
    </location>
</feature>
<evidence type="ECO:0000313" key="3">
    <source>
        <dbReference type="Proteomes" id="UP000610124"/>
    </source>
</evidence>
<sequence>MPRRGRAAPSGSWSPRGWASAFVAEAAEPAERSARFTALWCRGEARVKAYGGRLIQALGVSAGPSPLLLIDPRPLGRSGGAVRHTRPRAAPGPPSPRSVTADGTNRLYWQVS</sequence>
<proteinExistence type="predicted"/>
<evidence type="ECO:0008006" key="4">
    <source>
        <dbReference type="Google" id="ProtNLM"/>
    </source>
</evidence>